<dbReference type="EMBL" id="VIFX01000003">
    <property type="protein sequence ID" value="TQR88053.1"/>
    <property type="molecule type" value="Genomic_DNA"/>
</dbReference>
<keyword evidence="7" id="KW-1185">Reference proteome</keyword>
<dbReference type="SMART" id="SM00342">
    <property type="entry name" value="HTH_ARAC"/>
    <property type="match status" value="1"/>
</dbReference>
<dbReference type="InterPro" id="IPR020449">
    <property type="entry name" value="Tscrpt_reg_AraC-type_HTH"/>
</dbReference>
<dbReference type="SUPFAM" id="SSF46689">
    <property type="entry name" value="Homeodomain-like"/>
    <property type="match status" value="1"/>
</dbReference>
<dbReference type="Proteomes" id="UP000315759">
    <property type="component" value="Unassembled WGS sequence"/>
</dbReference>
<keyword evidence="1" id="KW-0805">Transcription regulation</keyword>
<feature type="region of interest" description="Disordered" evidence="4">
    <location>
        <begin position="1"/>
        <end position="20"/>
    </location>
</feature>
<evidence type="ECO:0000313" key="6">
    <source>
        <dbReference type="EMBL" id="TQR88053.1"/>
    </source>
</evidence>
<dbReference type="InterPro" id="IPR009057">
    <property type="entry name" value="Homeodomain-like_sf"/>
</dbReference>
<keyword evidence="2" id="KW-0238">DNA-binding</keyword>
<dbReference type="PROSITE" id="PS01124">
    <property type="entry name" value="HTH_ARAC_FAMILY_2"/>
    <property type="match status" value="1"/>
</dbReference>
<reference evidence="6 7" key="1">
    <citation type="submission" date="2018-10" db="EMBL/GenBank/DDBJ databases">
        <title>Draft genome of Mycobacterium hodleri strain B.</title>
        <authorList>
            <person name="Amande T.J."/>
            <person name="Mcgenity T.J."/>
        </authorList>
    </citation>
    <scope>NUCLEOTIDE SEQUENCE [LARGE SCALE GENOMIC DNA]</scope>
    <source>
        <strain evidence="6 7">B</strain>
    </source>
</reference>
<dbReference type="InterPro" id="IPR018060">
    <property type="entry name" value="HTH_AraC"/>
</dbReference>
<comment type="caution">
    <text evidence="6">The sequence shown here is derived from an EMBL/GenBank/DDBJ whole genome shotgun (WGS) entry which is preliminary data.</text>
</comment>
<feature type="domain" description="HTH araC/xylS-type" evidence="5">
    <location>
        <begin position="241"/>
        <end position="342"/>
    </location>
</feature>
<dbReference type="PANTHER" id="PTHR43280">
    <property type="entry name" value="ARAC-FAMILY TRANSCRIPTIONAL REGULATOR"/>
    <property type="match status" value="1"/>
</dbReference>
<evidence type="ECO:0000256" key="3">
    <source>
        <dbReference type="ARBA" id="ARBA00023163"/>
    </source>
</evidence>
<name>A0A544W749_9MYCO</name>
<organism evidence="6 7">
    <name type="scientific">Mycolicibacterium hodleri</name>
    <dbReference type="NCBI Taxonomy" id="49897"/>
    <lineage>
        <taxon>Bacteria</taxon>
        <taxon>Bacillati</taxon>
        <taxon>Actinomycetota</taxon>
        <taxon>Actinomycetes</taxon>
        <taxon>Mycobacteriales</taxon>
        <taxon>Mycobacteriaceae</taxon>
        <taxon>Mycolicibacterium</taxon>
    </lineage>
</organism>
<dbReference type="AlphaFoldDB" id="A0A544W749"/>
<keyword evidence="3" id="KW-0804">Transcription</keyword>
<evidence type="ECO:0000256" key="1">
    <source>
        <dbReference type="ARBA" id="ARBA00023015"/>
    </source>
</evidence>
<sequence length="342" mass="37986">MVKHHRVTNSRLRPGTAGARSATTWHDELVSLVLDTTALPQGDRADALREAMQSAGITAHVMPFQKTTVQAKMHLWKLDRSGTTLMHRVGTGLWLERTHRQAQIASEQIALTLLSPRSWTFNQYRTEHASGASPALIIVNQAEPYDHRRHDFGSTIAVNIDRSLLDLPMDTVARASRNLSSANPLHGLVGDYLKHAVEIARESPTSAEQLSSTTVQLTRALICAAAGDPRTGEAMSATLVDRIKIYIDAHATDPALSADVIAAAHNISVRHLYNVWRTQEMSLANRILQRRLERARDQLADPTKRHLTVAAIGRACGFSDPTHFGRRFRAAYGTTPREWRNR</sequence>
<dbReference type="GO" id="GO:0043565">
    <property type="term" value="F:sequence-specific DNA binding"/>
    <property type="evidence" value="ECO:0007669"/>
    <property type="project" value="InterPro"/>
</dbReference>
<evidence type="ECO:0000256" key="2">
    <source>
        <dbReference type="ARBA" id="ARBA00023125"/>
    </source>
</evidence>
<proteinExistence type="predicted"/>
<gene>
    <name evidence="6" type="ORF">D8S82_03035</name>
</gene>
<dbReference type="PANTHER" id="PTHR43280:SF31">
    <property type="entry name" value="TRANSCRIPTIONAL REGULATORY PROTEIN"/>
    <property type="match status" value="1"/>
</dbReference>
<accession>A0A544W749</accession>
<dbReference type="Gene3D" id="1.10.10.60">
    <property type="entry name" value="Homeodomain-like"/>
    <property type="match status" value="1"/>
</dbReference>
<dbReference type="Pfam" id="PF12833">
    <property type="entry name" value="HTH_18"/>
    <property type="match status" value="1"/>
</dbReference>
<dbReference type="PRINTS" id="PR00032">
    <property type="entry name" value="HTHARAC"/>
</dbReference>
<dbReference type="InterPro" id="IPR018062">
    <property type="entry name" value="HTH_AraC-typ_CS"/>
</dbReference>
<protein>
    <submittedName>
        <fullName evidence="6">Helix-turn-helix domain-containing protein</fullName>
    </submittedName>
</protein>
<evidence type="ECO:0000313" key="7">
    <source>
        <dbReference type="Proteomes" id="UP000315759"/>
    </source>
</evidence>
<evidence type="ECO:0000256" key="4">
    <source>
        <dbReference type="SAM" id="MobiDB-lite"/>
    </source>
</evidence>
<evidence type="ECO:0000259" key="5">
    <source>
        <dbReference type="PROSITE" id="PS01124"/>
    </source>
</evidence>
<dbReference type="PROSITE" id="PS00041">
    <property type="entry name" value="HTH_ARAC_FAMILY_1"/>
    <property type="match status" value="1"/>
</dbReference>
<dbReference type="GO" id="GO:0003700">
    <property type="term" value="F:DNA-binding transcription factor activity"/>
    <property type="evidence" value="ECO:0007669"/>
    <property type="project" value="InterPro"/>
</dbReference>